<evidence type="ECO:0000256" key="6">
    <source>
        <dbReference type="ARBA" id="ARBA00023237"/>
    </source>
</evidence>
<evidence type="ECO:0000256" key="9">
    <source>
        <dbReference type="SAM" id="MobiDB-lite"/>
    </source>
</evidence>
<dbReference type="GO" id="GO:0009306">
    <property type="term" value="P:protein secretion"/>
    <property type="evidence" value="ECO:0007669"/>
    <property type="project" value="InterPro"/>
</dbReference>
<dbReference type="SMART" id="SM00965">
    <property type="entry name" value="STN"/>
    <property type="match status" value="1"/>
</dbReference>
<keyword evidence="12" id="KW-1185">Reference proteome</keyword>
<dbReference type="PANTHER" id="PTHR30604">
    <property type="entry name" value="PROTEIN TRANSPORT PROTEIN HOFQ"/>
    <property type="match status" value="1"/>
</dbReference>
<dbReference type="InterPro" id="IPR011662">
    <property type="entry name" value="Secretin/TonB_short_N"/>
</dbReference>
<keyword evidence="2 8" id="KW-0813">Transport</keyword>
<reference evidence="11 12" key="1">
    <citation type="submission" date="2013-05" db="EMBL/GenBank/DDBJ databases">
        <title>Genome assembly of Chondromyces apiculatus DSM 436.</title>
        <authorList>
            <person name="Sharma G."/>
            <person name="Khatri I."/>
            <person name="Kaur C."/>
            <person name="Mayilraj S."/>
            <person name="Subramanian S."/>
        </authorList>
    </citation>
    <scope>NUCLEOTIDE SEQUENCE [LARGE SCALE GENOMIC DNA]</scope>
    <source>
        <strain evidence="11 12">DSM 436</strain>
    </source>
</reference>
<dbReference type="Pfam" id="PF11741">
    <property type="entry name" value="AMIN"/>
    <property type="match status" value="2"/>
</dbReference>
<dbReference type="PANTHER" id="PTHR30604:SF1">
    <property type="entry name" value="DNA UTILIZATION PROTEIN HOFQ"/>
    <property type="match status" value="1"/>
</dbReference>
<dbReference type="InterPro" id="IPR021731">
    <property type="entry name" value="AMIN_dom"/>
</dbReference>
<dbReference type="STRING" id="1192034.CAP_3054"/>
<dbReference type="Proteomes" id="UP000019678">
    <property type="component" value="Unassembled WGS sequence"/>
</dbReference>
<evidence type="ECO:0000256" key="8">
    <source>
        <dbReference type="RuleBase" id="RU004004"/>
    </source>
</evidence>
<dbReference type="Gene3D" id="3.30.1370.120">
    <property type="match status" value="1"/>
</dbReference>
<keyword evidence="6" id="KW-0998">Cell outer membrane</keyword>
<keyword evidence="4" id="KW-0653">Protein transport</keyword>
<evidence type="ECO:0000313" key="12">
    <source>
        <dbReference type="Proteomes" id="UP000019678"/>
    </source>
</evidence>
<dbReference type="PROSITE" id="PS51318">
    <property type="entry name" value="TAT"/>
    <property type="match status" value="1"/>
</dbReference>
<proteinExistence type="inferred from homology"/>
<dbReference type="InterPro" id="IPR006311">
    <property type="entry name" value="TAT_signal"/>
</dbReference>
<evidence type="ECO:0000256" key="1">
    <source>
        <dbReference type="ARBA" id="ARBA00004370"/>
    </source>
</evidence>
<feature type="region of interest" description="Disordered" evidence="9">
    <location>
        <begin position="157"/>
        <end position="193"/>
    </location>
</feature>
<evidence type="ECO:0000256" key="5">
    <source>
        <dbReference type="ARBA" id="ARBA00023136"/>
    </source>
</evidence>
<name>A0A017T947_9BACT</name>
<evidence type="ECO:0000256" key="3">
    <source>
        <dbReference type="ARBA" id="ARBA00022729"/>
    </source>
</evidence>
<dbReference type="eggNOG" id="COG4796">
    <property type="taxonomic scope" value="Bacteria"/>
</dbReference>
<organism evidence="11 12">
    <name type="scientific">Chondromyces apiculatus DSM 436</name>
    <dbReference type="NCBI Taxonomy" id="1192034"/>
    <lineage>
        <taxon>Bacteria</taxon>
        <taxon>Pseudomonadati</taxon>
        <taxon>Myxococcota</taxon>
        <taxon>Polyangia</taxon>
        <taxon>Polyangiales</taxon>
        <taxon>Polyangiaceae</taxon>
        <taxon>Chondromyces</taxon>
    </lineage>
</organism>
<sequence length="795" mass="84230">MRVNTSGSAMKSNREGRSRRGALCRALAIGAVLTAGSLVGDAAAQAVAIHIRDVKLTAPTEETAEIVVATSGTPRFSARVTDGGKRLLVDLEGADVQGAPGAITRGNQLVGGVMTQSFQTGAQRTTRVLVQLARPVAYRLRAEAGSLVMSFKAADQTGPMAAPGTPVSPAPSPTPAPSTVEEAPPGSGPTISDVRFDHRAGHDRVIIEMTSIPSFAQTSPAPGRLVLELKGARLPDRLQRTLDVGAFGGTVRAVSSYRRKSDASRVVVEVEGQEGALASVAREGNALVLTVSDGPVHSMLSGKGVDGGVARRARVVAREEAFDDGVPRVTTSFEQGKAVREASTEPDQADAFLPTIAGQQRRFTGRRVDLDLKDADIHNVLRLISDVGRVNIVTADNVSGAVTIRMRNVPWDQALETVLQAKGLGMVRQGNMIRVAPIADLNKERELEIARRKSEQQLAPLETRLIPVSYAQAAELQARAKDLLSPRGSMAVDERTNVLIARDVGGNLNQIEELIRALDTQTPQVLIEARVVEATSRYTRDIGIQWGGDTTFSAATGNPTGLAFPNSIGLVGGASDANTPTAGLSPFNSRVANPNFAVNLPATVGSGQGGALGLTFGSINNAVNLGVRLSAAEASGMLRVISSPRVLTLDNREARISQGTLIPFSQVSAQGVQTIFQEAKLQLLVRPHVTADGSVAMHVKINRDEPDFTQTSARGDPTILKREAETDLLIMDGHTAVIGGIFTRNTGRNLDQLPLFGDIPVLGVLFQRRRAADTRSELVIFLTPRIVNRAEALGR</sequence>
<comment type="similarity">
    <text evidence="7">Belongs to the bacterial secretin family.</text>
</comment>
<accession>A0A017T947</accession>
<evidence type="ECO:0000256" key="4">
    <source>
        <dbReference type="ARBA" id="ARBA00022927"/>
    </source>
</evidence>
<dbReference type="InterPro" id="IPR004846">
    <property type="entry name" value="T2SS/T3SS_dom"/>
</dbReference>
<dbReference type="InterPro" id="IPR001775">
    <property type="entry name" value="GspD/PilQ"/>
</dbReference>
<dbReference type="NCBIfam" id="TIGR02515">
    <property type="entry name" value="IV_pilus_PilQ"/>
    <property type="match status" value="1"/>
</dbReference>
<protein>
    <submittedName>
        <fullName evidence="11">Type IV pilus biogenesis protein PilQ</fullName>
    </submittedName>
</protein>
<dbReference type="Gene3D" id="2.60.40.3470">
    <property type="match status" value="1"/>
</dbReference>
<dbReference type="GO" id="GO:0009279">
    <property type="term" value="C:cell outer membrane"/>
    <property type="evidence" value="ECO:0007669"/>
    <property type="project" value="UniProtKB-SubCell"/>
</dbReference>
<dbReference type="InterPro" id="IPR013355">
    <property type="entry name" value="Pilus_4_PilQ"/>
</dbReference>
<evidence type="ECO:0000256" key="2">
    <source>
        <dbReference type="ARBA" id="ARBA00022448"/>
    </source>
</evidence>
<dbReference type="Gene3D" id="2.60.40.3500">
    <property type="match status" value="1"/>
</dbReference>
<dbReference type="Pfam" id="PF00263">
    <property type="entry name" value="Secretin"/>
    <property type="match status" value="1"/>
</dbReference>
<keyword evidence="3" id="KW-0732">Signal</keyword>
<dbReference type="EMBL" id="ASRX01000021">
    <property type="protein sequence ID" value="EYF05764.1"/>
    <property type="molecule type" value="Genomic_DNA"/>
</dbReference>
<evidence type="ECO:0000259" key="10">
    <source>
        <dbReference type="SMART" id="SM00965"/>
    </source>
</evidence>
<evidence type="ECO:0000313" key="11">
    <source>
        <dbReference type="EMBL" id="EYF05764.1"/>
    </source>
</evidence>
<dbReference type="Pfam" id="PF03958">
    <property type="entry name" value="Secretin_N"/>
    <property type="match status" value="1"/>
</dbReference>
<feature type="domain" description="Secretin/TonB short N-terminal" evidence="10">
    <location>
        <begin position="390"/>
        <end position="438"/>
    </location>
</feature>
<gene>
    <name evidence="11" type="ORF">CAP_3054</name>
</gene>
<comment type="subcellular location">
    <subcellularLocation>
        <location evidence="8">Cell outer membrane</location>
    </subcellularLocation>
    <subcellularLocation>
        <location evidence="1">Membrane</location>
    </subcellularLocation>
</comment>
<dbReference type="InterPro" id="IPR051808">
    <property type="entry name" value="Type_IV_pilus_biogenesis"/>
</dbReference>
<dbReference type="Pfam" id="PF07660">
    <property type="entry name" value="STN"/>
    <property type="match status" value="1"/>
</dbReference>
<feature type="compositionally biased region" description="Pro residues" evidence="9">
    <location>
        <begin position="166"/>
        <end position="176"/>
    </location>
</feature>
<keyword evidence="5" id="KW-0472">Membrane</keyword>
<comment type="caution">
    <text evidence="11">The sequence shown here is derived from an EMBL/GenBank/DDBJ whole genome shotgun (WGS) entry which is preliminary data.</text>
</comment>
<dbReference type="PRINTS" id="PR00811">
    <property type="entry name" value="BCTERIALGSPD"/>
</dbReference>
<dbReference type="InterPro" id="IPR005644">
    <property type="entry name" value="NolW-like"/>
</dbReference>
<dbReference type="Gene3D" id="3.30.1370.130">
    <property type="match status" value="1"/>
</dbReference>
<dbReference type="AlphaFoldDB" id="A0A017T947"/>
<dbReference type="InterPro" id="IPR038591">
    <property type="entry name" value="NolW-like_sf"/>
</dbReference>
<evidence type="ECO:0000256" key="7">
    <source>
        <dbReference type="RuleBase" id="RU004003"/>
    </source>
</evidence>